<dbReference type="InterPro" id="IPR009080">
    <property type="entry name" value="tRNAsynth_Ia_anticodon-bd"/>
</dbReference>
<dbReference type="GO" id="GO:0006428">
    <property type="term" value="P:isoleucyl-tRNA aminoacylation"/>
    <property type="evidence" value="ECO:0007669"/>
    <property type="project" value="InterPro"/>
</dbReference>
<evidence type="ECO:0000313" key="11">
    <source>
        <dbReference type="EMBL" id="KAK3901761.1"/>
    </source>
</evidence>
<dbReference type="InterPro" id="IPR014729">
    <property type="entry name" value="Rossmann-like_a/b/a_fold"/>
</dbReference>
<dbReference type="PANTHER" id="PTHR42780">
    <property type="entry name" value="SOLEUCYL-TRNA SYNTHETASE"/>
    <property type="match status" value="1"/>
</dbReference>
<evidence type="ECO:0000256" key="8">
    <source>
        <dbReference type="ARBA" id="ARBA00048359"/>
    </source>
</evidence>
<evidence type="ECO:0000259" key="10">
    <source>
        <dbReference type="Pfam" id="PF08264"/>
    </source>
</evidence>
<keyword evidence="4" id="KW-0067">ATP-binding</keyword>
<comment type="catalytic activity">
    <reaction evidence="8">
        <text>tRNA(Ile) + L-isoleucine + ATP = L-isoleucyl-tRNA(Ile) + AMP + diphosphate</text>
        <dbReference type="Rhea" id="RHEA:11060"/>
        <dbReference type="Rhea" id="RHEA-COMP:9666"/>
        <dbReference type="Rhea" id="RHEA-COMP:9695"/>
        <dbReference type="ChEBI" id="CHEBI:30616"/>
        <dbReference type="ChEBI" id="CHEBI:33019"/>
        <dbReference type="ChEBI" id="CHEBI:58045"/>
        <dbReference type="ChEBI" id="CHEBI:78442"/>
        <dbReference type="ChEBI" id="CHEBI:78528"/>
        <dbReference type="ChEBI" id="CHEBI:456215"/>
        <dbReference type="EC" id="6.1.1.5"/>
    </reaction>
</comment>
<evidence type="ECO:0000259" key="9">
    <source>
        <dbReference type="Pfam" id="PF00133"/>
    </source>
</evidence>
<evidence type="ECO:0000256" key="3">
    <source>
        <dbReference type="ARBA" id="ARBA00022741"/>
    </source>
</evidence>
<dbReference type="InterPro" id="IPR002301">
    <property type="entry name" value="Ile-tRNA-ligase"/>
</dbReference>
<dbReference type="InterPro" id="IPR013155">
    <property type="entry name" value="M/V/L/I-tRNA-synth_anticd-bd"/>
</dbReference>
<evidence type="ECO:0000256" key="6">
    <source>
        <dbReference type="ARBA" id="ARBA00023146"/>
    </source>
</evidence>
<name>A0AAN6RTP7_9PEZI</name>
<sequence length="1106" mass="124535">MSRKPTGKLVPDFPKEEDLNIQRWKDLDVFEIRRLRNRDGPCFTLYDGPPFAPAAPTFGQTITTIIKDVVSRYRYMQGYNVARLCGGQAHGLPILHQVLKELGLDTAAPGKTAGIGMYSTEYKTIADKTMAASTCTTKRLGACLSFCDNDKTMDPAFMETCWRLFKQLFDGGHVYRACRVMPYSTTLRTHMSHRECRKDGKVTFMKPAAVVSFPLVGVDGRQDTALLSYTLAPWTLPSNMLLGVDPELEYHEILNKRTYERYILGEGRFFSQLSSDTAKYEVIGKIPGKSMVGWKYKAPFEYFTQDFPDCFRVIAVNDLQMVEGTGVRHLAPAFSQRDFDAATGAGFLKPHQNPPCPLDERGCFTCQVPDFVGQSIHTANTDILNRLAMRSRLVLRMMVRCPDKVCRVTDKPVIRRTFSSWFIRVTDSIPGILENLEPTSWTPPSAKTAFKNRLATTHDWNIARDWYWGTPVPLWASDDFEEVVCIGSVEELRELSGFQGPLDAIHRAKVDSIKIPSKRGKGILRRVGHVFDPWFEAGCMPYVSDCSTGVVEYGGSRELLPADFIVRDLEDSRGWFYALVVLGHKLFNATPFRHAIVPGILRPNDVVYPKKIYAPPNDLFARFGADATRLYFIQSALMRGKATLMTEGGIMKMISQIMLPLWNICRLVEQHLLAYQKSTTKDLVAEVPIRAVKPANVMDRWALSHCQRLIQFVDREMREYRLHKIVPELRCFLQTFQNVYLRLNRSRLQTITSRGEQDTAAAITTLIQVLHTFARLLTPFAPCMAERIHQFLKPHLNWTEQGEYTIDAGETVFSLPFPVPLAALINNESERQLAALRSVLRLGRIARHRRRVPLSTPLGSLVVVADPQCLGDLIALKPYLRRDLNVAAITLSEDHAEYRVCLEARPDWRVLRKRFGENVKEVGEALGRLTQEQLVEYLDSGELEIDGLGVRLEEGDVTLARVLDGAAFPPGEEPDRWEAVADGGIVVLLEAVPTGAIVRAGVVREIAHKYQMLRAKAGVKTGELVDMRFRVLRNPGGVGLGTGAGGWWEVGMDMPWGRLKEVKGPGGGGEKDEWDGGKGGKQRVIWEEKVCCVRKKLVVRMQLLRV</sequence>
<dbReference type="AlphaFoldDB" id="A0AAN6RTP7"/>
<comment type="caution">
    <text evidence="11">The sequence shown here is derived from an EMBL/GenBank/DDBJ whole genome shotgun (WGS) entry which is preliminary data.</text>
</comment>
<gene>
    <name evidence="11" type="ORF">C8A05DRAFT_34561</name>
</gene>
<dbReference type="GO" id="GO:0004822">
    <property type="term" value="F:isoleucine-tRNA ligase activity"/>
    <property type="evidence" value="ECO:0007669"/>
    <property type="project" value="UniProtKB-EC"/>
</dbReference>
<dbReference type="GO" id="GO:0005524">
    <property type="term" value="F:ATP binding"/>
    <property type="evidence" value="ECO:0007669"/>
    <property type="project" value="UniProtKB-KW"/>
</dbReference>
<feature type="domain" description="Methionyl/Valyl/Leucyl/Isoleucyl-tRNA synthetase anticodon-binding" evidence="10">
    <location>
        <begin position="699"/>
        <end position="858"/>
    </location>
</feature>
<reference evidence="11" key="1">
    <citation type="journal article" date="2023" name="Mol. Phylogenet. Evol.">
        <title>Genome-scale phylogeny and comparative genomics of the fungal order Sordariales.</title>
        <authorList>
            <person name="Hensen N."/>
            <person name="Bonometti L."/>
            <person name="Westerberg I."/>
            <person name="Brannstrom I.O."/>
            <person name="Guillou S."/>
            <person name="Cros-Aarteil S."/>
            <person name="Calhoun S."/>
            <person name="Haridas S."/>
            <person name="Kuo A."/>
            <person name="Mondo S."/>
            <person name="Pangilinan J."/>
            <person name="Riley R."/>
            <person name="LaButti K."/>
            <person name="Andreopoulos B."/>
            <person name="Lipzen A."/>
            <person name="Chen C."/>
            <person name="Yan M."/>
            <person name="Daum C."/>
            <person name="Ng V."/>
            <person name="Clum A."/>
            <person name="Steindorff A."/>
            <person name="Ohm R.A."/>
            <person name="Martin F."/>
            <person name="Silar P."/>
            <person name="Natvig D.O."/>
            <person name="Lalanne C."/>
            <person name="Gautier V."/>
            <person name="Ament-Velasquez S.L."/>
            <person name="Kruys A."/>
            <person name="Hutchinson M.I."/>
            <person name="Powell A.J."/>
            <person name="Barry K."/>
            <person name="Miller A.N."/>
            <person name="Grigoriev I.V."/>
            <person name="Debuchy R."/>
            <person name="Gladieux P."/>
            <person name="Hiltunen Thoren M."/>
            <person name="Johannesson H."/>
        </authorList>
    </citation>
    <scope>NUCLEOTIDE SEQUENCE</scope>
    <source>
        <strain evidence="11">CBS 103.79</strain>
    </source>
</reference>
<evidence type="ECO:0000256" key="7">
    <source>
        <dbReference type="ARBA" id="ARBA00032665"/>
    </source>
</evidence>
<dbReference type="PRINTS" id="PR00984">
    <property type="entry name" value="TRNASYNTHILE"/>
</dbReference>
<protein>
    <recommendedName>
        <fullName evidence="1">isoleucine--tRNA ligase</fullName>
        <ecNumber evidence="1">6.1.1.5</ecNumber>
    </recommendedName>
    <alternativeName>
        <fullName evidence="7">Isoleucyl-tRNA synthetase</fullName>
    </alternativeName>
</protein>
<feature type="domain" description="Aminoacyl-tRNA synthetase class Ia" evidence="9">
    <location>
        <begin position="22"/>
        <end position="639"/>
    </location>
</feature>
<dbReference type="SUPFAM" id="SSF52374">
    <property type="entry name" value="Nucleotidylyl transferase"/>
    <property type="match status" value="1"/>
</dbReference>
<keyword evidence="5" id="KW-0648">Protein biosynthesis</keyword>
<proteinExistence type="predicted"/>
<keyword evidence="12" id="KW-1185">Reference proteome</keyword>
<dbReference type="PANTHER" id="PTHR42780:SF1">
    <property type="entry name" value="ISOLEUCINE--TRNA LIGASE, CYTOPLASMIC"/>
    <property type="match status" value="1"/>
</dbReference>
<dbReference type="Pfam" id="PF08264">
    <property type="entry name" value="Anticodon_1"/>
    <property type="match status" value="1"/>
</dbReference>
<dbReference type="InterPro" id="IPR009008">
    <property type="entry name" value="Val/Leu/Ile-tRNA-synth_edit"/>
</dbReference>
<dbReference type="Proteomes" id="UP001303889">
    <property type="component" value="Unassembled WGS sequence"/>
</dbReference>
<dbReference type="EC" id="6.1.1.5" evidence="1"/>
<dbReference type="InterPro" id="IPR023586">
    <property type="entry name" value="Ile-tRNA-ligase_type2"/>
</dbReference>
<keyword evidence="2 11" id="KW-0436">Ligase</keyword>
<dbReference type="EMBL" id="MU855557">
    <property type="protein sequence ID" value="KAK3901761.1"/>
    <property type="molecule type" value="Genomic_DNA"/>
</dbReference>
<evidence type="ECO:0000313" key="12">
    <source>
        <dbReference type="Proteomes" id="UP001303889"/>
    </source>
</evidence>
<evidence type="ECO:0000256" key="5">
    <source>
        <dbReference type="ARBA" id="ARBA00022917"/>
    </source>
</evidence>
<evidence type="ECO:0000256" key="4">
    <source>
        <dbReference type="ARBA" id="ARBA00022840"/>
    </source>
</evidence>
<dbReference type="Pfam" id="PF00133">
    <property type="entry name" value="tRNA-synt_1"/>
    <property type="match status" value="1"/>
</dbReference>
<evidence type="ECO:0000256" key="2">
    <source>
        <dbReference type="ARBA" id="ARBA00022598"/>
    </source>
</evidence>
<keyword evidence="6" id="KW-0030">Aminoacyl-tRNA synthetase</keyword>
<dbReference type="Gene3D" id="3.40.50.620">
    <property type="entry name" value="HUPs"/>
    <property type="match status" value="2"/>
</dbReference>
<evidence type="ECO:0000256" key="1">
    <source>
        <dbReference type="ARBA" id="ARBA00013165"/>
    </source>
</evidence>
<dbReference type="InterPro" id="IPR002300">
    <property type="entry name" value="aa-tRNA-synth_Ia"/>
</dbReference>
<keyword evidence="3" id="KW-0547">Nucleotide-binding</keyword>
<organism evidence="11 12">
    <name type="scientific">Staphylotrichum tortipilum</name>
    <dbReference type="NCBI Taxonomy" id="2831512"/>
    <lineage>
        <taxon>Eukaryota</taxon>
        <taxon>Fungi</taxon>
        <taxon>Dikarya</taxon>
        <taxon>Ascomycota</taxon>
        <taxon>Pezizomycotina</taxon>
        <taxon>Sordariomycetes</taxon>
        <taxon>Sordariomycetidae</taxon>
        <taxon>Sordariales</taxon>
        <taxon>Chaetomiaceae</taxon>
        <taxon>Staphylotrichum</taxon>
    </lineage>
</organism>
<accession>A0AAN6RTP7</accession>
<reference evidence="11" key="2">
    <citation type="submission" date="2023-05" db="EMBL/GenBank/DDBJ databases">
        <authorList>
            <consortium name="Lawrence Berkeley National Laboratory"/>
            <person name="Steindorff A."/>
            <person name="Hensen N."/>
            <person name="Bonometti L."/>
            <person name="Westerberg I."/>
            <person name="Brannstrom I.O."/>
            <person name="Guillou S."/>
            <person name="Cros-Aarteil S."/>
            <person name="Calhoun S."/>
            <person name="Haridas S."/>
            <person name="Kuo A."/>
            <person name="Mondo S."/>
            <person name="Pangilinan J."/>
            <person name="Riley R."/>
            <person name="Labutti K."/>
            <person name="Andreopoulos B."/>
            <person name="Lipzen A."/>
            <person name="Chen C."/>
            <person name="Yanf M."/>
            <person name="Daum C."/>
            <person name="Ng V."/>
            <person name="Clum A."/>
            <person name="Ohm R."/>
            <person name="Martin F."/>
            <person name="Silar P."/>
            <person name="Natvig D."/>
            <person name="Lalanne C."/>
            <person name="Gautier V."/>
            <person name="Ament-Velasquez S.L."/>
            <person name="Kruys A."/>
            <person name="Hutchinson M.I."/>
            <person name="Powell A.J."/>
            <person name="Barry K."/>
            <person name="Miller A.N."/>
            <person name="Grigoriev I.V."/>
            <person name="Debuchy R."/>
            <person name="Gladieux P."/>
            <person name="Thoren M.H."/>
            <person name="Johannesson H."/>
        </authorList>
    </citation>
    <scope>NUCLEOTIDE SEQUENCE</scope>
    <source>
        <strain evidence="11">CBS 103.79</strain>
    </source>
</reference>
<dbReference type="GO" id="GO:0002161">
    <property type="term" value="F:aminoacyl-tRNA deacylase activity"/>
    <property type="evidence" value="ECO:0007669"/>
    <property type="project" value="InterPro"/>
</dbReference>
<dbReference type="SUPFAM" id="SSF50677">
    <property type="entry name" value="ValRS/IleRS/LeuRS editing domain"/>
    <property type="match status" value="1"/>
</dbReference>
<dbReference type="Gene3D" id="3.90.740.10">
    <property type="entry name" value="Valyl/Leucyl/Isoleucyl-tRNA synthetase, editing domain"/>
    <property type="match status" value="1"/>
</dbReference>
<dbReference type="Pfam" id="PF19302">
    <property type="entry name" value="DUF5915"/>
    <property type="match status" value="1"/>
</dbReference>
<dbReference type="SUPFAM" id="SSF47323">
    <property type="entry name" value="Anticodon-binding domain of a subclass of class I aminoacyl-tRNA synthetases"/>
    <property type="match status" value="1"/>
</dbReference>
<dbReference type="Gene3D" id="1.10.730.10">
    <property type="entry name" value="Isoleucyl-tRNA Synthetase, Domain 1"/>
    <property type="match status" value="1"/>
</dbReference>